<organism evidence="1 2">
    <name type="scientific">Romanomermis culicivorax</name>
    <name type="common">Nematode worm</name>
    <dbReference type="NCBI Taxonomy" id="13658"/>
    <lineage>
        <taxon>Eukaryota</taxon>
        <taxon>Metazoa</taxon>
        <taxon>Ecdysozoa</taxon>
        <taxon>Nematoda</taxon>
        <taxon>Enoplea</taxon>
        <taxon>Dorylaimia</taxon>
        <taxon>Mermithida</taxon>
        <taxon>Mermithoidea</taxon>
        <taxon>Mermithidae</taxon>
        <taxon>Romanomermis</taxon>
    </lineage>
</organism>
<accession>A0A915IKC4</accession>
<dbReference type="Proteomes" id="UP000887565">
    <property type="component" value="Unplaced"/>
</dbReference>
<dbReference type="AlphaFoldDB" id="A0A915IKC4"/>
<protein>
    <submittedName>
        <fullName evidence="2">Uncharacterized protein</fullName>
    </submittedName>
</protein>
<evidence type="ECO:0000313" key="2">
    <source>
        <dbReference type="WBParaSite" id="nRc.2.0.1.t14319-RA"/>
    </source>
</evidence>
<sequence length="268" mass="29851">MATVMAGVTSRISMHVTCNQSYLTKLCQKPKYNLITRQRFVLQATKIINRRKKASNRTNVRASTAAVTAPGRRSRLHSAAIRQIIFVHDIFALLHVTGVAGFCYAATTAAGDRRLRLLSVSRRCLDVGAGTGSDASGYAALDGLSLLTSSQFFLKSFVIGTIDSHPEIVFDNETSHSLWILLNIILSIAHLRRNGRRSDNRKTCHIVGIWRHGTFCNKRDNRLLCSIHFQGKSKLIKPDEMTGICRVVPIRPLKNPSCFITLMLSNCR</sequence>
<proteinExistence type="predicted"/>
<dbReference type="WBParaSite" id="nRc.2.0.1.t14319-RA">
    <property type="protein sequence ID" value="nRc.2.0.1.t14319-RA"/>
    <property type="gene ID" value="nRc.2.0.1.g14319"/>
</dbReference>
<reference evidence="2" key="1">
    <citation type="submission" date="2022-11" db="UniProtKB">
        <authorList>
            <consortium name="WormBaseParasite"/>
        </authorList>
    </citation>
    <scope>IDENTIFICATION</scope>
</reference>
<keyword evidence="1" id="KW-1185">Reference proteome</keyword>
<name>A0A915IKC4_ROMCU</name>
<evidence type="ECO:0000313" key="1">
    <source>
        <dbReference type="Proteomes" id="UP000887565"/>
    </source>
</evidence>